<evidence type="ECO:0000313" key="3">
    <source>
        <dbReference type="EMBL" id="ERT07582.1"/>
    </source>
</evidence>
<dbReference type="PANTHER" id="PTHR35526:SF3">
    <property type="entry name" value="ANTI-SIGMA-F FACTOR RSBW"/>
    <property type="match status" value="1"/>
</dbReference>
<dbReference type="Proteomes" id="UP000017127">
    <property type="component" value="Unassembled WGS sequence"/>
</dbReference>
<dbReference type="Pfam" id="PF13581">
    <property type="entry name" value="HATPase_c_2"/>
    <property type="match status" value="1"/>
</dbReference>
<dbReference type="GO" id="GO:0004674">
    <property type="term" value="F:protein serine/threonine kinase activity"/>
    <property type="evidence" value="ECO:0007669"/>
    <property type="project" value="UniProtKB-KW"/>
</dbReference>
<keyword evidence="4" id="KW-1185">Reference proteome</keyword>
<name>U7QJY7_9CYAN</name>
<keyword evidence="1" id="KW-0723">Serine/threonine-protein kinase</keyword>
<dbReference type="PATRIC" id="fig|1348334.3.peg.2395"/>
<dbReference type="SUPFAM" id="SSF55874">
    <property type="entry name" value="ATPase domain of HSP90 chaperone/DNA topoisomerase II/histidine kinase"/>
    <property type="match status" value="1"/>
</dbReference>
<dbReference type="AlphaFoldDB" id="U7QJY7"/>
<evidence type="ECO:0000259" key="2">
    <source>
        <dbReference type="Pfam" id="PF13581"/>
    </source>
</evidence>
<dbReference type="PANTHER" id="PTHR35526">
    <property type="entry name" value="ANTI-SIGMA-F FACTOR RSBW-RELATED"/>
    <property type="match status" value="1"/>
</dbReference>
<protein>
    <submittedName>
        <fullName evidence="3">Histidine kinase-, DNA gyrase B-, and HSP90-like ATPase family protein</fullName>
    </submittedName>
</protein>
<dbReference type="InterPro" id="IPR036890">
    <property type="entry name" value="HATPase_C_sf"/>
</dbReference>
<dbReference type="EMBL" id="AUZM01000020">
    <property type="protein sequence ID" value="ERT07582.1"/>
    <property type="molecule type" value="Genomic_DNA"/>
</dbReference>
<evidence type="ECO:0000256" key="1">
    <source>
        <dbReference type="ARBA" id="ARBA00022527"/>
    </source>
</evidence>
<gene>
    <name evidence="3" type="ORF">M595_2470</name>
</gene>
<evidence type="ECO:0000313" key="4">
    <source>
        <dbReference type="Proteomes" id="UP000017127"/>
    </source>
</evidence>
<feature type="domain" description="Histidine kinase/HSP90-like ATPase" evidence="2">
    <location>
        <begin position="21"/>
        <end position="145"/>
    </location>
</feature>
<proteinExistence type="predicted"/>
<dbReference type="InterPro" id="IPR003594">
    <property type="entry name" value="HATPase_dom"/>
</dbReference>
<keyword evidence="3" id="KW-0418">Kinase</keyword>
<dbReference type="OrthoDB" id="424943at2"/>
<organism evidence="3 4">
    <name type="scientific">Lyngbya aestuarii BL J</name>
    <dbReference type="NCBI Taxonomy" id="1348334"/>
    <lineage>
        <taxon>Bacteria</taxon>
        <taxon>Bacillati</taxon>
        <taxon>Cyanobacteriota</taxon>
        <taxon>Cyanophyceae</taxon>
        <taxon>Oscillatoriophycideae</taxon>
        <taxon>Oscillatoriales</taxon>
        <taxon>Microcoleaceae</taxon>
        <taxon>Lyngbya</taxon>
    </lineage>
</organism>
<keyword evidence="3" id="KW-0808">Transferase</keyword>
<accession>U7QJY7</accession>
<sequence length="152" mass="17105">MIEFQGSEPLLLPFKAQLQAPNTLDALSDILSWFARLQHPSVPSSIWIRCQLALAEGFTNAVRHAHQNLSSDVTVEIEVALSDSQIEIRVWDYGPPFNLMEKLQLMPPQINKSAGGGRGLKLMRDIADYLNYEPTSDGRNCLLIVKNYQHDD</sequence>
<dbReference type="Gene3D" id="3.30.565.10">
    <property type="entry name" value="Histidine kinase-like ATPase, C-terminal domain"/>
    <property type="match status" value="1"/>
</dbReference>
<comment type="caution">
    <text evidence="3">The sequence shown here is derived from an EMBL/GenBank/DDBJ whole genome shotgun (WGS) entry which is preliminary data.</text>
</comment>
<dbReference type="InterPro" id="IPR050267">
    <property type="entry name" value="Anti-sigma-factor_SerPK"/>
</dbReference>
<dbReference type="CDD" id="cd16936">
    <property type="entry name" value="HATPase_RsbW-like"/>
    <property type="match status" value="1"/>
</dbReference>
<reference evidence="3 4" key="1">
    <citation type="journal article" date="2013" name="Front. Microbiol.">
        <title>Comparative genomic analyses of the cyanobacterium, Lyngbya aestuarii BL J, a powerful hydrogen producer.</title>
        <authorList>
            <person name="Kothari A."/>
            <person name="Vaughn M."/>
            <person name="Garcia-Pichel F."/>
        </authorList>
    </citation>
    <scope>NUCLEOTIDE SEQUENCE [LARGE SCALE GENOMIC DNA]</scope>
    <source>
        <strain evidence="3 4">BL J</strain>
    </source>
</reference>